<dbReference type="InterPro" id="IPR055259">
    <property type="entry name" value="YkvP/CgeB_Glyco_trans-like"/>
</dbReference>
<dbReference type="SUPFAM" id="SSF53756">
    <property type="entry name" value="UDP-Glycosyltransferase/glycogen phosphorylase"/>
    <property type="match status" value="1"/>
</dbReference>
<accession>A0A368W5Y4</accession>
<feature type="domain" description="Spore protein YkvP/CgeB glycosyl transferase-like" evidence="1">
    <location>
        <begin position="208"/>
        <end position="366"/>
    </location>
</feature>
<dbReference type="AlphaFoldDB" id="A0A368W5Y4"/>
<dbReference type="Proteomes" id="UP000252415">
    <property type="component" value="Unassembled WGS sequence"/>
</dbReference>
<comment type="caution">
    <text evidence="2">The sequence shown here is derived from an EMBL/GenBank/DDBJ whole genome shotgun (WGS) entry which is preliminary data.</text>
</comment>
<evidence type="ECO:0000313" key="2">
    <source>
        <dbReference type="EMBL" id="RCW50904.1"/>
    </source>
</evidence>
<name>A0A368W5Y4_9BACL</name>
<sequence length="374" mass="43001">MRTRRKYANIMASARAAGSHNGYTLGFQNGRRLGRCETVIRAITKESHIRHGMSVLCITSGLGVPFAPIDKAVLEALQMQVARVGAVSALDDIVKTARDFKPDLALVLLGMRVEPETVNRLKAMGIRTAIWYSDDPYYTDMTRNTARHYDIVFTNELSCIEFYRQHGCRYVFHLPLAAHFKGFHPKPVRVSYMSDICFMGSAYWHRVEFFDQIADYLATKNVRIFGIWWKRLKSYSRLKSSIQTKWLTPEETANYYNGAKIVINLHRSPHDETFNKNSARIPAWTTNPRTFEICASGTFQLTDAREDLTGLYVPGRDLIVYSSPEELVSKIEYYLHNEEERNQIALSGLDHTVRNHDYHQRIATLLRTINELPI</sequence>
<evidence type="ECO:0000313" key="3">
    <source>
        <dbReference type="Proteomes" id="UP000252415"/>
    </source>
</evidence>
<dbReference type="RefSeq" id="WP_181873335.1">
    <property type="nucleotide sequence ID" value="NZ_QPJD01000002.1"/>
</dbReference>
<protein>
    <submittedName>
        <fullName evidence="2">Spore maturation protein CgeB</fullName>
    </submittedName>
</protein>
<keyword evidence="3" id="KW-1185">Reference proteome</keyword>
<proteinExistence type="predicted"/>
<reference evidence="2 3" key="1">
    <citation type="submission" date="2018-07" db="EMBL/GenBank/DDBJ databases">
        <title>Genomic Encyclopedia of Type Strains, Phase III (KMG-III): the genomes of soil and plant-associated and newly described type strains.</title>
        <authorList>
            <person name="Whitman W."/>
        </authorList>
    </citation>
    <scope>NUCLEOTIDE SEQUENCE [LARGE SCALE GENOMIC DNA]</scope>
    <source>
        <strain evidence="2 3">CECT 7506</strain>
    </source>
</reference>
<dbReference type="EMBL" id="QPJD01000002">
    <property type="protein sequence ID" value="RCW50904.1"/>
    <property type="molecule type" value="Genomic_DNA"/>
</dbReference>
<evidence type="ECO:0000259" key="1">
    <source>
        <dbReference type="Pfam" id="PF13524"/>
    </source>
</evidence>
<dbReference type="Pfam" id="PF13524">
    <property type="entry name" value="Glyco_trans_1_2"/>
    <property type="match status" value="1"/>
</dbReference>
<organism evidence="2 3">
    <name type="scientific">Paenibacillus prosopidis</name>
    <dbReference type="NCBI Taxonomy" id="630520"/>
    <lineage>
        <taxon>Bacteria</taxon>
        <taxon>Bacillati</taxon>
        <taxon>Bacillota</taxon>
        <taxon>Bacilli</taxon>
        <taxon>Bacillales</taxon>
        <taxon>Paenibacillaceae</taxon>
        <taxon>Paenibacillus</taxon>
    </lineage>
</organism>
<gene>
    <name evidence="2" type="ORF">DFP97_10296</name>
</gene>